<dbReference type="EMBL" id="AGNK02003333">
    <property type="status" value="NOT_ANNOTATED_CDS"/>
    <property type="molecule type" value="Genomic_DNA"/>
</dbReference>
<keyword evidence="2" id="KW-1185">Reference proteome</keyword>
<dbReference type="Proteomes" id="UP000004995">
    <property type="component" value="Unassembled WGS sequence"/>
</dbReference>
<organism evidence="1 2">
    <name type="scientific">Setaria italica</name>
    <name type="common">Foxtail millet</name>
    <name type="synonym">Panicum italicum</name>
    <dbReference type="NCBI Taxonomy" id="4555"/>
    <lineage>
        <taxon>Eukaryota</taxon>
        <taxon>Viridiplantae</taxon>
        <taxon>Streptophyta</taxon>
        <taxon>Embryophyta</taxon>
        <taxon>Tracheophyta</taxon>
        <taxon>Spermatophyta</taxon>
        <taxon>Magnoliopsida</taxon>
        <taxon>Liliopsida</taxon>
        <taxon>Poales</taxon>
        <taxon>Poaceae</taxon>
        <taxon>PACMAD clade</taxon>
        <taxon>Panicoideae</taxon>
        <taxon>Panicodae</taxon>
        <taxon>Paniceae</taxon>
        <taxon>Cenchrinae</taxon>
        <taxon>Setaria</taxon>
    </lineage>
</organism>
<dbReference type="HOGENOM" id="CLU_3110014_0_0_1"/>
<dbReference type="Gramene" id="KQL07297">
    <property type="protein sequence ID" value="KQL07297"/>
    <property type="gene ID" value="SETIT_005497mg"/>
</dbReference>
<reference evidence="2" key="1">
    <citation type="journal article" date="2012" name="Nat. Biotechnol.">
        <title>Reference genome sequence of the model plant Setaria.</title>
        <authorList>
            <person name="Bennetzen J.L."/>
            <person name="Schmutz J."/>
            <person name="Wang H."/>
            <person name="Percifield R."/>
            <person name="Hawkins J."/>
            <person name="Pontaroli A.C."/>
            <person name="Estep M."/>
            <person name="Feng L."/>
            <person name="Vaughn J.N."/>
            <person name="Grimwood J."/>
            <person name="Jenkins J."/>
            <person name="Barry K."/>
            <person name="Lindquist E."/>
            <person name="Hellsten U."/>
            <person name="Deshpande S."/>
            <person name="Wang X."/>
            <person name="Wu X."/>
            <person name="Mitros T."/>
            <person name="Triplett J."/>
            <person name="Yang X."/>
            <person name="Ye C.Y."/>
            <person name="Mauro-Herrera M."/>
            <person name="Wang L."/>
            <person name="Li P."/>
            <person name="Sharma M."/>
            <person name="Sharma R."/>
            <person name="Ronald P.C."/>
            <person name="Panaud O."/>
            <person name="Kellogg E.A."/>
            <person name="Brutnell T.P."/>
            <person name="Doust A.N."/>
            <person name="Tuskan G.A."/>
            <person name="Rokhsar D."/>
            <person name="Devos K.M."/>
        </authorList>
    </citation>
    <scope>NUCLEOTIDE SEQUENCE [LARGE SCALE GENOMIC DNA]</scope>
    <source>
        <strain evidence="2">cv. Yugu1</strain>
    </source>
</reference>
<dbReference type="AlphaFoldDB" id="K3XU90"/>
<dbReference type="EnsemblPlants" id="KQL07297">
    <property type="protein sequence ID" value="KQL07297"/>
    <property type="gene ID" value="SETIT_005497mg"/>
</dbReference>
<evidence type="ECO:0000313" key="1">
    <source>
        <dbReference type="EnsemblPlants" id="KQL07297"/>
    </source>
</evidence>
<evidence type="ECO:0000313" key="2">
    <source>
        <dbReference type="Proteomes" id="UP000004995"/>
    </source>
</evidence>
<name>K3XU90_SETIT</name>
<dbReference type="InParanoid" id="K3XU90"/>
<proteinExistence type="predicted"/>
<protein>
    <submittedName>
        <fullName evidence="1">Uncharacterized protein</fullName>
    </submittedName>
</protein>
<reference evidence="1" key="2">
    <citation type="submission" date="2018-08" db="UniProtKB">
        <authorList>
            <consortium name="EnsemblPlants"/>
        </authorList>
    </citation>
    <scope>IDENTIFICATION</scope>
    <source>
        <strain evidence="1">Yugu1</strain>
    </source>
</reference>
<sequence>MNHSQCHVWSYSMCLSLTDQVCTCQEGALKFGCFVFACKAIVHNANGSSCV</sequence>
<accession>K3XU90</accession>